<accession>A0A828Z443</accession>
<evidence type="ECO:0000313" key="2">
    <source>
        <dbReference type="Proteomes" id="UP000001338"/>
    </source>
</evidence>
<comment type="caution">
    <text evidence="1">The sequence shown here is derived from an EMBL/GenBank/DDBJ whole genome shotgun (WGS) entry which is preliminary data.</text>
</comment>
<dbReference type="Proteomes" id="UP000001338">
    <property type="component" value="Unassembled WGS sequence"/>
</dbReference>
<organism evidence="1 2">
    <name type="scientific">Leptospira weilii str. 2006001853</name>
    <dbReference type="NCBI Taxonomy" id="1001589"/>
    <lineage>
        <taxon>Bacteria</taxon>
        <taxon>Pseudomonadati</taxon>
        <taxon>Spirochaetota</taxon>
        <taxon>Spirochaetia</taxon>
        <taxon>Leptospirales</taxon>
        <taxon>Leptospiraceae</taxon>
        <taxon>Leptospira</taxon>
    </lineage>
</organism>
<proteinExistence type="predicted"/>
<gene>
    <name evidence="1" type="ORF">LEP1GSC036_2635</name>
</gene>
<dbReference type="EMBL" id="AFLV02000013">
    <property type="protein sequence ID" value="EKR65792.1"/>
    <property type="molecule type" value="Genomic_DNA"/>
</dbReference>
<sequence>MDNSQCVNIFVFAKGFEITKSHREFQLIIPNTVPKNLSKLENYTLNVLDWPGIIDSFFESNRSDKISEFFLIKDDEQGAVVCISPSLDHLKRKSVIVIAIFFPSKIVFTDPDLPLAKIQNLGYRLLEEFRSAFLKNHEIVERQLSKGIFLSDTNYSYSSEIIKNVQLWNAITEVLKNYNGIAGIVPSFGIKFCGNVLLGSKEESMNPNYSNAIDGYISPITNEFTIIRNNILAVDKNSLPIEGEVDQLRREIVELKSMFQSHVDSLPGLLRFAINETLSLFFGKKKKN</sequence>
<protein>
    <submittedName>
        <fullName evidence="1">Uncharacterized protein</fullName>
    </submittedName>
</protein>
<reference evidence="1 2" key="1">
    <citation type="submission" date="2012-10" db="EMBL/GenBank/DDBJ databases">
        <authorList>
            <person name="Harkins D.M."/>
            <person name="Durkin A.S."/>
            <person name="Brinkac L.M."/>
            <person name="Haft D.H."/>
            <person name="Selengut J.D."/>
            <person name="Sanka R."/>
            <person name="DePew J."/>
            <person name="Purushe J."/>
            <person name="Whelen A.C."/>
            <person name="Vinetz J.M."/>
            <person name="Sutton G.G."/>
            <person name="Nierman W.C."/>
            <person name="Fouts D.E."/>
        </authorList>
    </citation>
    <scope>NUCLEOTIDE SEQUENCE [LARGE SCALE GENOMIC DNA]</scope>
    <source>
        <strain evidence="1 2">2006001853</strain>
    </source>
</reference>
<evidence type="ECO:0000313" key="1">
    <source>
        <dbReference type="EMBL" id="EKR65792.1"/>
    </source>
</evidence>
<dbReference type="AlphaFoldDB" id="A0A828Z443"/>
<name>A0A828Z443_9LEPT</name>